<proteinExistence type="predicted"/>
<dbReference type="Proteomes" id="UP001156682">
    <property type="component" value="Unassembled WGS sequence"/>
</dbReference>
<name>A0ABQ5ZYN6_9GAMM</name>
<sequence length="243" mass="27143">MKFQLSFRNTLWGLLALLVIGLAVLTTVGLYGLQQQGKAYSAVATTANKALDILALEAELLQIELQRENLTLEHLPQLQKRLVGLPDQLTQALDGQPQLLNQAEVFSTQLEQTLASQVAFGLNTADGTQGELNAAANELVYELEGLSALVTRFTNVRNLEKDFFINPSEATTIIWQEGIVTFEESLKRIGFYDDFAAHLQRYKETSNYVTYLRLQLEEETQQLLNQRESLLVALNRAARQSAG</sequence>
<keyword evidence="1" id="KW-1133">Transmembrane helix</keyword>
<keyword evidence="1" id="KW-0812">Transmembrane</keyword>
<evidence type="ECO:0008006" key="4">
    <source>
        <dbReference type="Google" id="ProtNLM"/>
    </source>
</evidence>
<dbReference type="EMBL" id="BSOR01000033">
    <property type="protein sequence ID" value="GLR64487.1"/>
    <property type="molecule type" value="Genomic_DNA"/>
</dbReference>
<dbReference type="RefSeq" id="WP_027851733.1">
    <property type="nucleotide sequence ID" value="NZ_BSOR01000033.1"/>
</dbReference>
<protein>
    <recommendedName>
        <fullName evidence="4">Methyl-accepting chemotaxis protein</fullName>
    </recommendedName>
</protein>
<feature type="transmembrane region" description="Helical" evidence="1">
    <location>
        <begin position="12"/>
        <end position="33"/>
    </location>
</feature>
<accession>A0ABQ5ZYN6</accession>
<reference evidence="3" key="1">
    <citation type="journal article" date="2019" name="Int. J. Syst. Evol. Microbiol.">
        <title>The Global Catalogue of Microorganisms (GCM) 10K type strain sequencing project: providing services to taxonomists for standard genome sequencing and annotation.</title>
        <authorList>
            <consortium name="The Broad Institute Genomics Platform"/>
            <consortium name="The Broad Institute Genome Sequencing Center for Infectious Disease"/>
            <person name="Wu L."/>
            <person name="Ma J."/>
        </authorList>
    </citation>
    <scope>NUCLEOTIDE SEQUENCE [LARGE SCALE GENOMIC DNA]</scope>
    <source>
        <strain evidence="3">NBRC 100033</strain>
    </source>
</reference>
<comment type="caution">
    <text evidence="2">The sequence shown here is derived from an EMBL/GenBank/DDBJ whole genome shotgun (WGS) entry which is preliminary data.</text>
</comment>
<keyword evidence="3" id="KW-1185">Reference proteome</keyword>
<gene>
    <name evidence="2" type="ORF">GCM10007878_19250</name>
</gene>
<organism evidence="2 3">
    <name type="scientific">Marinospirillum insulare</name>
    <dbReference type="NCBI Taxonomy" id="217169"/>
    <lineage>
        <taxon>Bacteria</taxon>
        <taxon>Pseudomonadati</taxon>
        <taxon>Pseudomonadota</taxon>
        <taxon>Gammaproteobacteria</taxon>
        <taxon>Oceanospirillales</taxon>
        <taxon>Oceanospirillaceae</taxon>
        <taxon>Marinospirillum</taxon>
    </lineage>
</organism>
<evidence type="ECO:0000313" key="3">
    <source>
        <dbReference type="Proteomes" id="UP001156682"/>
    </source>
</evidence>
<keyword evidence="1" id="KW-0472">Membrane</keyword>
<evidence type="ECO:0000313" key="2">
    <source>
        <dbReference type="EMBL" id="GLR64487.1"/>
    </source>
</evidence>
<evidence type="ECO:0000256" key="1">
    <source>
        <dbReference type="SAM" id="Phobius"/>
    </source>
</evidence>